<evidence type="ECO:0000313" key="2">
    <source>
        <dbReference type="EMBL" id="KAH1171715.1"/>
    </source>
</evidence>
<dbReference type="EMBL" id="JAHDVG010000483">
    <property type="protein sequence ID" value="KAH1171715.1"/>
    <property type="molecule type" value="Genomic_DNA"/>
</dbReference>
<keyword evidence="3" id="KW-1185">Reference proteome</keyword>
<accession>A0A9D3X2V9</accession>
<gene>
    <name evidence="2" type="ORF">KIL84_007333</name>
</gene>
<feature type="region of interest" description="Disordered" evidence="1">
    <location>
        <begin position="38"/>
        <end position="74"/>
    </location>
</feature>
<dbReference type="Proteomes" id="UP000827986">
    <property type="component" value="Unassembled WGS sequence"/>
</dbReference>
<dbReference type="AlphaFoldDB" id="A0A9D3X2V9"/>
<name>A0A9D3X2V9_9SAUR</name>
<evidence type="ECO:0000313" key="3">
    <source>
        <dbReference type="Proteomes" id="UP000827986"/>
    </source>
</evidence>
<comment type="caution">
    <text evidence="2">The sequence shown here is derived from an EMBL/GenBank/DDBJ whole genome shotgun (WGS) entry which is preliminary data.</text>
</comment>
<feature type="compositionally biased region" description="Pro residues" evidence="1">
    <location>
        <begin position="58"/>
        <end position="67"/>
    </location>
</feature>
<evidence type="ECO:0000256" key="1">
    <source>
        <dbReference type="SAM" id="MobiDB-lite"/>
    </source>
</evidence>
<protein>
    <submittedName>
        <fullName evidence="2">Uncharacterized protein</fullName>
    </submittedName>
</protein>
<organism evidence="2 3">
    <name type="scientific">Mauremys mutica</name>
    <name type="common">yellowpond turtle</name>
    <dbReference type="NCBI Taxonomy" id="74926"/>
    <lineage>
        <taxon>Eukaryota</taxon>
        <taxon>Metazoa</taxon>
        <taxon>Chordata</taxon>
        <taxon>Craniata</taxon>
        <taxon>Vertebrata</taxon>
        <taxon>Euteleostomi</taxon>
        <taxon>Archelosauria</taxon>
        <taxon>Testudinata</taxon>
        <taxon>Testudines</taxon>
        <taxon>Cryptodira</taxon>
        <taxon>Durocryptodira</taxon>
        <taxon>Testudinoidea</taxon>
        <taxon>Geoemydidae</taxon>
        <taxon>Geoemydinae</taxon>
        <taxon>Mauremys</taxon>
    </lineage>
</organism>
<feature type="compositionally biased region" description="Polar residues" evidence="1">
    <location>
        <begin position="38"/>
        <end position="48"/>
    </location>
</feature>
<proteinExistence type="predicted"/>
<reference evidence="2" key="1">
    <citation type="submission" date="2021-09" db="EMBL/GenBank/DDBJ databases">
        <title>The genome of Mauremys mutica provides insights into the evolution of semi-aquatic lifestyle.</title>
        <authorList>
            <person name="Gong S."/>
            <person name="Gao Y."/>
        </authorList>
    </citation>
    <scope>NUCLEOTIDE SEQUENCE</scope>
    <source>
        <strain evidence="2">MM-2020</strain>
        <tissue evidence="2">Muscle</tissue>
    </source>
</reference>
<sequence>MTRCPTYPVNLQYIQPPPPKAITWMPHLPTPSAACKSQTHYSSFQSHSPPLLQATAHPAPPAVPQPHLPQVQDPCQTQEPVLPVISPLLNYSTLFTNPSNVRDYCRNL</sequence>